<keyword evidence="3" id="KW-1185">Reference proteome</keyword>
<dbReference type="InterPro" id="IPR002829">
    <property type="entry name" value="DUF116"/>
</dbReference>
<evidence type="ECO:0000259" key="1">
    <source>
        <dbReference type="PROSITE" id="PS51733"/>
    </source>
</evidence>
<dbReference type="InterPro" id="IPR050664">
    <property type="entry name" value="Octanoyltrans_LipM/LipL"/>
</dbReference>
<dbReference type="CDD" id="cd16443">
    <property type="entry name" value="LplA"/>
    <property type="match status" value="1"/>
</dbReference>
<dbReference type="EMBL" id="AP024488">
    <property type="protein sequence ID" value="BCS95764.1"/>
    <property type="molecule type" value="Genomic_DNA"/>
</dbReference>
<dbReference type="PANTHER" id="PTHR43679">
    <property type="entry name" value="OCTANOYLTRANSFERASE LIPM-RELATED"/>
    <property type="match status" value="1"/>
</dbReference>
<dbReference type="Proteomes" id="UP001320148">
    <property type="component" value="Chromosome"/>
</dbReference>
<dbReference type="Pfam" id="PF21948">
    <property type="entry name" value="LplA-B_cat"/>
    <property type="match status" value="1"/>
</dbReference>
<keyword evidence="2" id="KW-0436">Ligase</keyword>
<reference evidence="2 3" key="1">
    <citation type="submission" date="2021-02" db="EMBL/GenBank/DDBJ databases">
        <title>Complete genome of Desulfoluna sp. strain ASN36.</title>
        <authorList>
            <person name="Takahashi A."/>
            <person name="Kojima H."/>
            <person name="Fukui M."/>
        </authorList>
    </citation>
    <scope>NUCLEOTIDE SEQUENCE [LARGE SCALE GENOMIC DNA]</scope>
    <source>
        <strain evidence="2 3">ASN36</strain>
    </source>
</reference>
<dbReference type="RefSeq" id="WP_236892092.1">
    <property type="nucleotide sequence ID" value="NZ_AP024488.1"/>
</dbReference>
<dbReference type="GO" id="GO:0016874">
    <property type="term" value="F:ligase activity"/>
    <property type="evidence" value="ECO:0007669"/>
    <property type="project" value="UniProtKB-KW"/>
</dbReference>
<feature type="domain" description="BPL/LPL catalytic" evidence="1">
    <location>
        <begin position="33"/>
        <end position="226"/>
    </location>
</feature>
<evidence type="ECO:0000313" key="2">
    <source>
        <dbReference type="EMBL" id="BCS95764.1"/>
    </source>
</evidence>
<gene>
    <name evidence="2" type="ORF">DSLASN_13960</name>
</gene>
<organism evidence="2 3">
    <name type="scientific">Desulfoluna limicola</name>
    <dbReference type="NCBI Taxonomy" id="2810562"/>
    <lineage>
        <taxon>Bacteria</taxon>
        <taxon>Pseudomonadati</taxon>
        <taxon>Thermodesulfobacteriota</taxon>
        <taxon>Desulfobacteria</taxon>
        <taxon>Desulfobacterales</taxon>
        <taxon>Desulfolunaceae</taxon>
        <taxon>Desulfoluna</taxon>
    </lineage>
</organism>
<dbReference type="InterPro" id="IPR004143">
    <property type="entry name" value="BPL_LPL_catalytic"/>
</dbReference>
<dbReference type="SUPFAM" id="SSF55681">
    <property type="entry name" value="Class II aaRS and biotin synthetases"/>
    <property type="match status" value="1"/>
</dbReference>
<protein>
    <submittedName>
        <fullName evidence="2">Biotin/lipoate A/B protein ligase</fullName>
    </submittedName>
</protein>
<accession>A0ABM7PFB4</accession>
<proteinExistence type="predicted"/>
<evidence type="ECO:0000313" key="3">
    <source>
        <dbReference type="Proteomes" id="UP001320148"/>
    </source>
</evidence>
<dbReference type="InterPro" id="IPR045864">
    <property type="entry name" value="aa-tRNA-synth_II/BPL/LPL"/>
</dbReference>
<dbReference type="Gene3D" id="3.30.390.50">
    <property type="entry name" value="CO dehydrogenase flavoprotein, C-terminal domain"/>
    <property type="match status" value="1"/>
</dbReference>
<name>A0ABM7PFB4_9BACT</name>
<dbReference type="PROSITE" id="PS51733">
    <property type="entry name" value="BPL_LPL_CATALYTIC"/>
    <property type="match status" value="1"/>
</dbReference>
<dbReference type="Pfam" id="PF01976">
    <property type="entry name" value="DUF116"/>
    <property type="match status" value="1"/>
</dbReference>
<dbReference type="Gene3D" id="3.30.930.10">
    <property type="entry name" value="Bira Bifunctional Protein, Domain 2"/>
    <property type="match status" value="1"/>
</dbReference>
<dbReference type="PANTHER" id="PTHR43679:SF2">
    <property type="entry name" value="OCTANOYL-[GCVH]:PROTEIN N-OCTANOYLTRANSFERASE"/>
    <property type="match status" value="1"/>
</dbReference>
<sequence length="526" mass="58945">MEKKKFRLLDLPPMSAADNMALDETLLELRGKNCTPDTFRFLQFSPATVLVGYNQCVAEEVRTGYVRENGIDINRRITGGGAILFDESQLGWEVICGREVMNATHVTVDLLERLCQTTVNALARFGLDAGFRGKNDVEINGRKISGTGGTEHHDALLFQGSLLIDFDVDTMLKSLMIPIEKLKDKEVNSVKERVTCLSWELKELPPLKEIKKAMTESFAACFGIVLEPSGLTEDEQILFEEKRVYFRSEEWINRVRRPSLKSGAVSASYKSQGGMVRHTLIADMDRKRVKHLFMTGDFLTYPSRALYDLESALRNMPLDRDRIKQMIRSYFEKGLIEIPDMSCEEFLNPLDRVFDKVAVNAFGIPLENCNRISVTNGTFEDVIMKKPSVLLLPYCSKKTDCALRYEKGCGSCGKCTVGMALNMAKAENMTPICITSFEDLASELRDMSEKGVSAFIGCCCEPFFTKHVNDFEAAGIPGILLDIDNTTCYELDLAEKAYAGEYERQTALNLGLLAKVLKVVHGHSQV</sequence>